<organism evidence="1 2">
    <name type="scientific">Cnuibacter physcomitrellae</name>
    <dbReference type="NCBI Taxonomy" id="1619308"/>
    <lineage>
        <taxon>Bacteria</taxon>
        <taxon>Bacillati</taxon>
        <taxon>Actinomycetota</taxon>
        <taxon>Actinomycetes</taxon>
        <taxon>Micrococcales</taxon>
        <taxon>Microbacteriaceae</taxon>
        <taxon>Cnuibacter</taxon>
    </lineage>
</organism>
<dbReference type="KEGG" id="cphy:B5808_05505"/>
<dbReference type="Proteomes" id="UP000192775">
    <property type="component" value="Chromosome"/>
</dbReference>
<dbReference type="AlphaFoldDB" id="A0A1X9LNM4"/>
<dbReference type="RefSeq" id="WP_085018877.1">
    <property type="nucleotide sequence ID" value="NZ_BMHD01000002.1"/>
</dbReference>
<evidence type="ECO:0000313" key="2">
    <source>
        <dbReference type="Proteomes" id="UP000192775"/>
    </source>
</evidence>
<sequence length="154" mass="17657">MDAYAQYARWRQLRPMGLANRRLVAMLGDFLFETSSAEDESRRILEILHAAAKDVLSGRDLASLKRFTSEHNRDQRKSESVEETHVSWGRIDLLSHKIIRLRAQTISRMDPEFVENLTSLDRMFATTHALRRFRNLVDHRAPSDGGAAAVLPAR</sequence>
<keyword evidence="2" id="KW-1185">Reference proteome</keyword>
<reference evidence="1 2" key="1">
    <citation type="submission" date="2017-04" db="EMBL/GenBank/DDBJ databases">
        <authorList>
            <person name="Afonso C.L."/>
            <person name="Miller P.J."/>
            <person name="Scott M.A."/>
            <person name="Spackman E."/>
            <person name="Goraichik I."/>
            <person name="Dimitrov K.M."/>
            <person name="Suarez D.L."/>
            <person name="Swayne D.E."/>
        </authorList>
    </citation>
    <scope>NUCLEOTIDE SEQUENCE [LARGE SCALE GENOMIC DNA]</scope>
    <source>
        <strain evidence="2">XA(T)</strain>
    </source>
</reference>
<accession>A0A1X9LNM4</accession>
<name>A0A1X9LNM4_9MICO</name>
<protein>
    <submittedName>
        <fullName evidence="1">Uncharacterized protein</fullName>
    </submittedName>
</protein>
<proteinExistence type="predicted"/>
<dbReference type="EMBL" id="CP020715">
    <property type="protein sequence ID" value="ARJ04739.1"/>
    <property type="molecule type" value="Genomic_DNA"/>
</dbReference>
<evidence type="ECO:0000313" key="1">
    <source>
        <dbReference type="EMBL" id="ARJ04739.1"/>
    </source>
</evidence>
<gene>
    <name evidence="1" type="ORF">B5808_05505</name>
</gene>